<protein>
    <recommendedName>
        <fullName evidence="6">Solute-binding protein family 3/N-terminal domain-containing protein</fullName>
    </recommendedName>
</protein>
<accession>A0A1E3WDF8</accession>
<name>A0A1E3WDF8_9HYPH</name>
<keyword evidence="1" id="KW-0677">Repeat</keyword>
<evidence type="ECO:0000256" key="1">
    <source>
        <dbReference type="ARBA" id="ARBA00022737"/>
    </source>
</evidence>
<dbReference type="RefSeq" id="WP_069623696.1">
    <property type="nucleotide sequence ID" value="NZ_LPWD01000168.1"/>
</dbReference>
<keyword evidence="2 3" id="KW-0040">ANK repeat</keyword>
<evidence type="ECO:0000256" key="2">
    <source>
        <dbReference type="ARBA" id="ARBA00023043"/>
    </source>
</evidence>
<dbReference type="InterPro" id="IPR001638">
    <property type="entry name" value="Solute-binding_3/MltF_N"/>
</dbReference>
<keyword evidence="5" id="KW-0732">Signal</keyword>
<feature type="repeat" description="ANK" evidence="3">
    <location>
        <begin position="385"/>
        <end position="417"/>
    </location>
</feature>
<evidence type="ECO:0000256" key="5">
    <source>
        <dbReference type="SAM" id="SignalP"/>
    </source>
</evidence>
<dbReference type="Gene3D" id="1.25.40.20">
    <property type="entry name" value="Ankyrin repeat-containing domain"/>
    <property type="match status" value="1"/>
</dbReference>
<dbReference type="AlphaFoldDB" id="A0A1E3WDF8"/>
<dbReference type="EMBL" id="LPWD01000168">
    <property type="protein sequence ID" value="ODS03107.1"/>
    <property type="molecule type" value="Genomic_DNA"/>
</dbReference>
<comment type="caution">
    <text evidence="7">The sequence shown here is derived from an EMBL/GenBank/DDBJ whole genome shotgun (WGS) entry which is preliminary data.</text>
</comment>
<evidence type="ECO:0000313" key="7">
    <source>
        <dbReference type="EMBL" id="ODS03107.1"/>
    </source>
</evidence>
<feature type="repeat" description="ANK" evidence="3">
    <location>
        <begin position="532"/>
        <end position="564"/>
    </location>
</feature>
<dbReference type="PROSITE" id="PS50297">
    <property type="entry name" value="ANK_REP_REGION"/>
    <property type="match status" value="3"/>
</dbReference>
<dbReference type="OrthoDB" id="176845at2"/>
<proteinExistence type="predicted"/>
<dbReference type="InterPro" id="IPR022448">
    <property type="entry name" value="Quinoprotein_dehydrogenase"/>
</dbReference>
<evidence type="ECO:0000256" key="4">
    <source>
        <dbReference type="SAM" id="MobiDB-lite"/>
    </source>
</evidence>
<feature type="repeat" description="ANK" evidence="3">
    <location>
        <begin position="418"/>
        <end position="450"/>
    </location>
</feature>
<dbReference type="PROSITE" id="PS50088">
    <property type="entry name" value="ANK_REPEAT"/>
    <property type="match status" value="4"/>
</dbReference>
<feature type="signal peptide" evidence="5">
    <location>
        <begin position="1"/>
        <end position="26"/>
    </location>
</feature>
<dbReference type="Pfam" id="PF13637">
    <property type="entry name" value="Ank_4"/>
    <property type="match status" value="1"/>
</dbReference>
<dbReference type="Pfam" id="PF13857">
    <property type="entry name" value="Ank_5"/>
    <property type="match status" value="1"/>
</dbReference>
<evidence type="ECO:0000313" key="8">
    <source>
        <dbReference type="Proteomes" id="UP000095042"/>
    </source>
</evidence>
<evidence type="ECO:0000259" key="6">
    <source>
        <dbReference type="SMART" id="SM00062"/>
    </source>
</evidence>
<dbReference type="InterPro" id="IPR036770">
    <property type="entry name" value="Ankyrin_rpt-contain_sf"/>
</dbReference>
<dbReference type="SMART" id="SM00248">
    <property type="entry name" value="ANK"/>
    <property type="match status" value="5"/>
</dbReference>
<dbReference type="NCBIfam" id="TIGR03871">
    <property type="entry name" value="ABC_peri_MoxJ_2"/>
    <property type="match status" value="1"/>
</dbReference>
<dbReference type="SUPFAM" id="SSF48403">
    <property type="entry name" value="Ankyrin repeat"/>
    <property type="match status" value="1"/>
</dbReference>
<dbReference type="SUPFAM" id="SSF53850">
    <property type="entry name" value="Periplasmic binding protein-like II"/>
    <property type="match status" value="1"/>
</dbReference>
<dbReference type="Pfam" id="PF12796">
    <property type="entry name" value="Ank_2"/>
    <property type="match status" value="1"/>
</dbReference>
<evidence type="ECO:0000256" key="3">
    <source>
        <dbReference type="PROSITE-ProRule" id="PRU00023"/>
    </source>
</evidence>
<dbReference type="Gene3D" id="3.40.190.10">
    <property type="entry name" value="Periplasmic binding protein-like II"/>
    <property type="match status" value="2"/>
</dbReference>
<feature type="repeat" description="ANK" evidence="3">
    <location>
        <begin position="451"/>
        <end position="483"/>
    </location>
</feature>
<keyword evidence="8" id="KW-1185">Reference proteome</keyword>
<gene>
    <name evidence="7" type="ORF">AUC71_01150</name>
</gene>
<organism evidence="7 8">
    <name type="scientific">Methyloceanibacter marginalis</name>
    <dbReference type="NCBI Taxonomy" id="1774971"/>
    <lineage>
        <taxon>Bacteria</taxon>
        <taxon>Pseudomonadati</taxon>
        <taxon>Pseudomonadota</taxon>
        <taxon>Alphaproteobacteria</taxon>
        <taxon>Hyphomicrobiales</taxon>
        <taxon>Hyphomicrobiaceae</taxon>
        <taxon>Methyloceanibacter</taxon>
    </lineage>
</organism>
<feature type="chain" id="PRO_5009139265" description="Solute-binding protein family 3/N-terminal domain-containing protein" evidence="5">
    <location>
        <begin position="27"/>
        <end position="610"/>
    </location>
</feature>
<feature type="domain" description="Solute-binding protein family 3/N-terminal" evidence="6">
    <location>
        <begin position="66"/>
        <end position="299"/>
    </location>
</feature>
<dbReference type="SMART" id="SM00062">
    <property type="entry name" value="PBPb"/>
    <property type="match status" value="1"/>
</dbReference>
<dbReference type="InterPro" id="IPR002110">
    <property type="entry name" value="Ankyrin_rpt"/>
</dbReference>
<dbReference type="Proteomes" id="UP000095042">
    <property type="component" value="Unassembled WGS sequence"/>
</dbReference>
<reference evidence="7 8" key="1">
    <citation type="journal article" date="2016" name="Environ. Microbiol.">
        <title>New Methyloceanibacter diversity from North Sea sediments includes methanotroph containing solely the soluble methane monooxygenase.</title>
        <authorList>
            <person name="Vekeman B."/>
            <person name="Kerckhof F.M."/>
            <person name="Cremers G."/>
            <person name="de Vos P."/>
            <person name="Vandamme P."/>
            <person name="Boon N."/>
            <person name="Op den Camp H.J."/>
            <person name="Heylen K."/>
        </authorList>
    </citation>
    <scope>NUCLEOTIDE SEQUENCE [LARGE SCALE GENOMIC DNA]</scope>
    <source>
        <strain evidence="7 8">R-67177</strain>
    </source>
</reference>
<sequence>MSFPHFSLTASLAVGILSLGIAAAPAAEKKDVKRDLNKTYEELTPSEHIAIRAAAKAAYKAKKLRTLNICADPGNMPLSNMAERGFQNKLAKLLADATGAEIKYHWQPFIERGLTRSTFEEHYCDVMFDVPSTYDRLLTTEPIYKTPYVLVYRSDKGLELTGLDDPKLKDLKIGVFQTSGVRRALAKRGIFENVELQLQTHDGDLVPENQPWYVIQKMLDGKLDVAAVFGPFAGWVKTMKNEPVTIQPINLDDDTVQMEFELAIGVRPTDVFLKYLLDWALEDNAEEVQAIMKEYGVPLVQCSKCTVPGDLPAHGSYIKLADQKFEARPDLASPDQIVTQEKLERWLAEGADPQQELSNALIANDQDRIMFLVGKGADVNKRDLQGWTPLTSAARQRHDKTIDLLVELGADPNKHDGNGITPLAAALMRDHIPSIKTLIDHGADLEEPGQDGFRPLALALAEQKYEAAMALMEGGADVSTPSGSDGLTPLMIVAAQTGPAEGSIFLPGSTRPTDVAKALINKGADVDAQANNGMTALMVAAANNSAPMIGLLMDAGADPTVKNARGETAEDVANLNNNKEASQAIRVLSLSRATVPPQASDAESGDTAKQ</sequence>
<dbReference type="PANTHER" id="PTHR24171">
    <property type="entry name" value="ANKYRIN REPEAT DOMAIN-CONTAINING PROTEIN 39-RELATED"/>
    <property type="match status" value="1"/>
</dbReference>
<feature type="region of interest" description="Disordered" evidence="4">
    <location>
        <begin position="590"/>
        <end position="610"/>
    </location>
</feature>